<feature type="region of interest" description="Disordered" evidence="1">
    <location>
        <begin position="122"/>
        <end position="156"/>
    </location>
</feature>
<dbReference type="STRING" id="418495.SAMN05216215_100141"/>
<proteinExistence type="predicted"/>
<name>A0A1H2QBI2_9PSEU</name>
<dbReference type="EMBL" id="FNOK01000001">
    <property type="protein sequence ID" value="SDW04034.1"/>
    <property type="molecule type" value="Genomic_DNA"/>
</dbReference>
<dbReference type="Proteomes" id="UP000199529">
    <property type="component" value="Unassembled WGS sequence"/>
</dbReference>
<protein>
    <submittedName>
        <fullName evidence="2">Uncharacterized protein</fullName>
    </submittedName>
</protein>
<dbReference type="RefSeq" id="WP_245760841.1">
    <property type="nucleotide sequence ID" value="NZ_FNOK01000001.1"/>
</dbReference>
<evidence type="ECO:0000313" key="3">
    <source>
        <dbReference type="Proteomes" id="UP000199529"/>
    </source>
</evidence>
<organism evidence="2 3">
    <name type="scientific">Saccharopolyspora shandongensis</name>
    <dbReference type="NCBI Taxonomy" id="418495"/>
    <lineage>
        <taxon>Bacteria</taxon>
        <taxon>Bacillati</taxon>
        <taxon>Actinomycetota</taxon>
        <taxon>Actinomycetes</taxon>
        <taxon>Pseudonocardiales</taxon>
        <taxon>Pseudonocardiaceae</taxon>
        <taxon>Saccharopolyspora</taxon>
    </lineage>
</organism>
<accession>A0A1H2QBI2</accession>
<feature type="compositionally biased region" description="Basic and acidic residues" evidence="1">
    <location>
        <begin position="131"/>
        <end position="140"/>
    </location>
</feature>
<gene>
    <name evidence="2" type="ORF">SAMN05216215_100141</name>
</gene>
<keyword evidence="3" id="KW-1185">Reference proteome</keyword>
<evidence type="ECO:0000313" key="2">
    <source>
        <dbReference type="EMBL" id="SDW04034.1"/>
    </source>
</evidence>
<reference evidence="3" key="1">
    <citation type="submission" date="2016-10" db="EMBL/GenBank/DDBJ databases">
        <authorList>
            <person name="Varghese N."/>
            <person name="Submissions S."/>
        </authorList>
    </citation>
    <scope>NUCLEOTIDE SEQUENCE [LARGE SCALE GENOMIC DNA]</scope>
    <source>
        <strain evidence="3">CGMCC 4.3530</strain>
    </source>
</reference>
<dbReference type="AlphaFoldDB" id="A0A1H2QBI2"/>
<evidence type="ECO:0000256" key="1">
    <source>
        <dbReference type="SAM" id="MobiDB-lite"/>
    </source>
</evidence>
<sequence length="156" mass="17392">MNCTEVDELLRELRRRGGVFYAFGPKDDPEVVVHAHLWPTCADVVILRGEDDATAYRTPTMPGADVFAPVLVSWQYHAPAAWTLRAVLTLPTPGDVHAPISVLKPDPLCFLALDLRRPVTIRSTPHTEPPLPRRADDVERLLPTSEPSYPPTIRAR</sequence>